<evidence type="ECO:0000256" key="1">
    <source>
        <dbReference type="SAM" id="SignalP"/>
    </source>
</evidence>
<dbReference type="RefSeq" id="WP_004292193.1">
    <property type="nucleotide sequence ID" value="NZ_CP014646.1"/>
</dbReference>
<dbReference type="AlphaFoldDB" id="A0A127K6Z5"/>
<reference evidence="3" key="1">
    <citation type="submission" date="2016-03" db="EMBL/GenBank/DDBJ databases">
        <authorList>
            <person name="Ma C."/>
            <person name="Zhou S."/>
            <person name="Yang G."/>
        </authorList>
    </citation>
    <scope>NUCLEOTIDE SEQUENCE [LARGE SCALE GENOMIC DNA]</scope>
    <source>
        <strain evidence="3">SgZ-1</strain>
    </source>
</reference>
<keyword evidence="3" id="KW-1185">Reference proteome</keyword>
<dbReference type="KEGG" id="thu:AC731_012800"/>
<organism evidence="2 3">
    <name type="scientific">Thauera humireducens</name>
    <dbReference type="NCBI Taxonomy" id="1134435"/>
    <lineage>
        <taxon>Bacteria</taxon>
        <taxon>Pseudomonadati</taxon>
        <taxon>Pseudomonadota</taxon>
        <taxon>Betaproteobacteria</taxon>
        <taxon>Rhodocyclales</taxon>
        <taxon>Zoogloeaceae</taxon>
        <taxon>Thauera</taxon>
    </lineage>
</organism>
<accession>A0A127K6Z5</accession>
<gene>
    <name evidence="2" type="ORF">AC731_012800</name>
</gene>
<proteinExistence type="predicted"/>
<evidence type="ECO:0000313" key="2">
    <source>
        <dbReference type="EMBL" id="AMO37738.1"/>
    </source>
</evidence>
<evidence type="ECO:0008006" key="4">
    <source>
        <dbReference type="Google" id="ProtNLM"/>
    </source>
</evidence>
<keyword evidence="1" id="KW-0732">Signal</keyword>
<dbReference type="STRING" id="1134435.AC731_012800"/>
<sequence>MSTPTMKLLRTAALGGVLALGLSACGETSQVPVYEDGKYSGKADTRPWESAEFKGDKAAWEAALKNRARGQNEYNRGD</sequence>
<protein>
    <recommendedName>
        <fullName evidence="4">Lipoprotein</fullName>
    </recommendedName>
</protein>
<dbReference type="PROSITE" id="PS51257">
    <property type="entry name" value="PROKAR_LIPOPROTEIN"/>
    <property type="match status" value="1"/>
</dbReference>
<name>A0A127K6Z5_9RHOO</name>
<evidence type="ECO:0000313" key="3">
    <source>
        <dbReference type="Proteomes" id="UP000036902"/>
    </source>
</evidence>
<dbReference type="Proteomes" id="UP000036902">
    <property type="component" value="Chromosome"/>
</dbReference>
<dbReference type="EMBL" id="CP014646">
    <property type="protein sequence ID" value="AMO37738.1"/>
    <property type="molecule type" value="Genomic_DNA"/>
</dbReference>
<feature type="chain" id="PRO_5007797969" description="Lipoprotein" evidence="1">
    <location>
        <begin position="27"/>
        <end position="78"/>
    </location>
</feature>
<feature type="signal peptide" evidence="1">
    <location>
        <begin position="1"/>
        <end position="26"/>
    </location>
</feature>